<dbReference type="GeneID" id="14910166"/>
<evidence type="ECO:0000256" key="2">
    <source>
        <dbReference type="ARBA" id="ARBA00022670"/>
    </source>
</evidence>
<dbReference type="InParanoid" id="G0QLC6"/>
<evidence type="ECO:0000256" key="8">
    <source>
        <dbReference type="PIRSR" id="PIRSR601577-2"/>
    </source>
</evidence>
<gene>
    <name evidence="9" type="ORF">IMG5_028800</name>
</gene>
<dbReference type="STRING" id="857967.G0QLC6"/>
<dbReference type="GO" id="GO:0005737">
    <property type="term" value="C:cytoplasm"/>
    <property type="evidence" value="ECO:0007669"/>
    <property type="project" value="TreeGrafter"/>
</dbReference>
<name>G0QLC6_ICHMU</name>
<dbReference type="EMBL" id="GL983246">
    <property type="protein sequence ID" value="EGR33972.1"/>
    <property type="molecule type" value="Genomic_DNA"/>
</dbReference>
<dbReference type="FunFam" id="3.90.132.10:FF:000001">
    <property type="entry name" value="leishmanolysin-like peptidase isoform X2"/>
    <property type="match status" value="1"/>
</dbReference>
<dbReference type="Gene3D" id="3.10.170.20">
    <property type="match status" value="1"/>
</dbReference>
<dbReference type="AlphaFoldDB" id="G0QLC6"/>
<dbReference type="Pfam" id="PF01457">
    <property type="entry name" value="Peptidase_M8"/>
    <property type="match status" value="1"/>
</dbReference>
<dbReference type="GO" id="GO:0007155">
    <property type="term" value="P:cell adhesion"/>
    <property type="evidence" value="ECO:0007669"/>
    <property type="project" value="InterPro"/>
</dbReference>
<evidence type="ECO:0000256" key="5">
    <source>
        <dbReference type="ARBA" id="ARBA00022833"/>
    </source>
</evidence>
<feature type="binding site" evidence="8">
    <location>
        <position position="134"/>
    </location>
    <ligand>
        <name>Zn(2+)</name>
        <dbReference type="ChEBI" id="CHEBI:29105"/>
        <note>catalytic</note>
    </ligand>
</feature>
<dbReference type="GO" id="GO:0006508">
    <property type="term" value="P:proteolysis"/>
    <property type="evidence" value="ECO:0007669"/>
    <property type="project" value="UniProtKB-KW"/>
</dbReference>
<dbReference type="GO" id="GO:0004222">
    <property type="term" value="F:metalloendopeptidase activity"/>
    <property type="evidence" value="ECO:0007669"/>
    <property type="project" value="InterPro"/>
</dbReference>
<keyword evidence="2" id="KW-0645">Protease</keyword>
<comment type="cofactor">
    <cofactor evidence="8">
        <name>Zn(2+)</name>
        <dbReference type="ChEBI" id="CHEBI:29105"/>
    </cofactor>
    <text evidence="8">Binds 1 zinc ion per subunit.</text>
</comment>
<evidence type="ECO:0000256" key="3">
    <source>
        <dbReference type="ARBA" id="ARBA00022723"/>
    </source>
</evidence>
<keyword evidence="4 9" id="KW-0378">Hydrolase</keyword>
<feature type="binding site" evidence="8">
    <location>
        <position position="138"/>
    </location>
    <ligand>
        <name>Zn(2+)</name>
        <dbReference type="ChEBI" id="CHEBI:29105"/>
        <note>catalytic</note>
    </ligand>
</feature>
<dbReference type="PANTHER" id="PTHR10942">
    <property type="entry name" value="LEISHMANOLYSIN-LIKE PEPTIDASE"/>
    <property type="match status" value="1"/>
</dbReference>
<evidence type="ECO:0000313" key="10">
    <source>
        <dbReference type="Proteomes" id="UP000008983"/>
    </source>
</evidence>
<keyword evidence="3 8" id="KW-0479">Metal-binding</keyword>
<dbReference type="SUPFAM" id="SSF55486">
    <property type="entry name" value="Metalloproteases ('zincins'), catalytic domain"/>
    <property type="match status" value="1"/>
</dbReference>
<feature type="active site" evidence="7">
    <location>
        <position position="135"/>
    </location>
</feature>
<evidence type="ECO:0000256" key="6">
    <source>
        <dbReference type="ARBA" id="ARBA00023049"/>
    </source>
</evidence>
<dbReference type="eggNOG" id="KOG2556">
    <property type="taxonomic scope" value="Eukaryota"/>
</dbReference>
<accession>G0QLC6</accession>
<dbReference type="PANTHER" id="PTHR10942:SF0">
    <property type="entry name" value="LEISHMANOLYSIN-LIKE PEPTIDASE"/>
    <property type="match status" value="1"/>
</dbReference>
<keyword evidence="5 8" id="KW-0862">Zinc</keyword>
<feature type="non-terminal residue" evidence="9">
    <location>
        <position position="1"/>
    </location>
</feature>
<feature type="binding site" evidence="8">
    <location>
        <position position="210"/>
    </location>
    <ligand>
        <name>Zn(2+)</name>
        <dbReference type="ChEBI" id="CHEBI:29105"/>
        <note>catalytic</note>
    </ligand>
</feature>
<evidence type="ECO:0000256" key="7">
    <source>
        <dbReference type="PIRSR" id="PIRSR601577-1"/>
    </source>
</evidence>
<keyword evidence="10" id="KW-1185">Reference proteome</keyword>
<dbReference type="RefSeq" id="XP_004039276.1">
    <property type="nucleotide sequence ID" value="XM_004039228.1"/>
</dbReference>
<comment type="similarity">
    <text evidence="1">Belongs to the peptidase M8 family.</text>
</comment>
<evidence type="ECO:0000256" key="4">
    <source>
        <dbReference type="ARBA" id="ARBA00022801"/>
    </source>
</evidence>
<proteinExistence type="inferred from homology"/>
<evidence type="ECO:0000256" key="1">
    <source>
        <dbReference type="ARBA" id="ARBA00005860"/>
    </source>
</evidence>
<reference evidence="9 10" key="1">
    <citation type="submission" date="2011-07" db="EMBL/GenBank/DDBJ databases">
        <authorList>
            <person name="Coyne R."/>
            <person name="Brami D."/>
            <person name="Johnson J."/>
            <person name="Hostetler J."/>
            <person name="Hannick L."/>
            <person name="Clark T."/>
            <person name="Cassidy-Hanley D."/>
            <person name="Inman J."/>
        </authorList>
    </citation>
    <scope>NUCLEOTIDE SEQUENCE [LARGE SCALE GENOMIC DNA]</scope>
    <source>
        <strain evidence="9 10">G5</strain>
    </source>
</reference>
<organism evidence="9 10">
    <name type="scientific">Ichthyophthirius multifiliis</name>
    <name type="common">White spot disease agent</name>
    <name type="synonym">Ich</name>
    <dbReference type="NCBI Taxonomy" id="5932"/>
    <lineage>
        <taxon>Eukaryota</taxon>
        <taxon>Sar</taxon>
        <taxon>Alveolata</taxon>
        <taxon>Ciliophora</taxon>
        <taxon>Intramacronucleata</taxon>
        <taxon>Oligohymenophorea</taxon>
        <taxon>Hymenostomatida</taxon>
        <taxon>Ophryoglenina</taxon>
        <taxon>Ichthyophthirius</taxon>
    </lineage>
</organism>
<dbReference type="Proteomes" id="UP000008983">
    <property type="component" value="Unassembled WGS sequence"/>
</dbReference>
<dbReference type="GO" id="GO:0046872">
    <property type="term" value="F:metal ion binding"/>
    <property type="evidence" value="ECO:0007669"/>
    <property type="project" value="UniProtKB-KW"/>
</dbReference>
<dbReference type="Gene3D" id="3.90.132.10">
    <property type="entry name" value="Leishmanolysin , domain 2"/>
    <property type="match status" value="1"/>
</dbReference>
<protein>
    <submittedName>
        <fullName evidence="9">Leishmanolysin family protein, putative</fullName>
        <ecNumber evidence="9">3.4.24.36</ecNumber>
    </submittedName>
</protein>
<dbReference type="InterPro" id="IPR001577">
    <property type="entry name" value="Peptidase_M8"/>
</dbReference>
<dbReference type="OrthoDB" id="238768at2759"/>
<dbReference type="GO" id="GO:0016020">
    <property type="term" value="C:membrane"/>
    <property type="evidence" value="ECO:0007669"/>
    <property type="project" value="InterPro"/>
</dbReference>
<evidence type="ECO:0000313" key="9">
    <source>
        <dbReference type="EMBL" id="EGR33972.1"/>
    </source>
</evidence>
<keyword evidence="6 8" id="KW-0482">Metalloprotease</keyword>
<dbReference type="EC" id="3.4.24.36" evidence="9"/>
<sequence>YSNEISSLFSVEKYLSIQNACEKAIQLAIDYFSKLIKIIPRSESDMRYKTKYGYCGGVEVPQNDRVIGKKSDLHIYVQFKNESTLTYIANAGWCQFLNGLGPTHGEVNFNISSLKFTNWDNHSEFKDLLQTVIHEITHILGFTYSDIPKWITSNKNHHNEPTIQQKLRGIDTIFLKTPHVLTFARKYFNCPTLVGMPLENIGGEGSKNSHWKSTIIQNEYMNPSVSYTQAYFSGFTANLLRDTGFYYEIKESMVEKISYGQGAGCQHVTGVCDSAKREYCNPQNDQGLCDYYHLGSSDCRSGQFDEPTCYTQYVNGDSQCWEIRSNRNTKQNQDIMGVKFGVNSRCFNSSIYKDKQQPPKTRITGECYQYECKTNGQLNVYVGKTKVVCTNNLQNLQVNGYQGYLTCPENIQKFCGFKKFCPNYCSSNGYCLNNECHCAKQNFGNDCSKKNPFKN</sequence>